<feature type="region of interest" description="Disordered" evidence="1">
    <location>
        <begin position="32"/>
        <end position="53"/>
    </location>
</feature>
<proteinExistence type="predicted"/>
<evidence type="ECO:0000256" key="2">
    <source>
        <dbReference type="SAM" id="SignalP"/>
    </source>
</evidence>
<gene>
    <name evidence="4" type="ORF">EAS64_12955</name>
</gene>
<feature type="chain" id="PRO_5026965731" description="N,N-dimethylformamidase beta subunit-like C-terminal domain-containing protein" evidence="2">
    <location>
        <begin position="29"/>
        <end position="526"/>
    </location>
</feature>
<dbReference type="Pfam" id="PF20254">
    <property type="entry name" value="DMFA2_C"/>
    <property type="match status" value="1"/>
</dbReference>
<feature type="compositionally biased region" description="Low complexity" evidence="1">
    <location>
        <begin position="32"/>
        <end position="46"/>
    </location>
</feature>
<feature type="domain" description="N,N-dimethylformamidase beta subunit-like C-terminal" evidence="3">
    <location>
        <begin position="101"/>
        <end position="467"/>
    </location>
</feature>
<dbReference type="EMBL" id="RPFW01000002">
    <property type="protein sequence ID" value="TVZ05452.1"/>
    <property type="molecule type" value="Genomic_DNA"/>
</dbReference>
<dbReference type="InterPro" id="IPR046540">
    <property type="entry name" value="DMFA2_C"/>
</dbReference>
<dbReference type="InterPro" id="IPR006311">
    <property type="entry name" value="TAT_signal"/>
</dbReference>
<keyword evidence="2" id="KW-0732">Signal</keyword>
<evidence type="ECO:0000259" key="3">
    <source>
        <dbReference type="Pfam" id="PF20254"/>
    </source>
</evidence>
<dbReference type="PROSITE" id="PS51318">
    <property type="entry name" value="TAT"/>
    <property type="match status" value="1"/>
</dbReference>
<dbReference type="Proteomes" id="UP000460272">
    <property type="component" value="Unassembled WGS sequence"/>
</dbReference>
<evidence type="ECO:0000256" key="1">
    <source>
        <dbReference type="SAM" id="MobiDB-lite"/>
    </source>
</evidence>
<organism evidence="4 5">
    <name type="scientific">Trebonia kvetii</name>
    <dbReference type="NCBI Taxonomy" id="2480626"/>
    <lineage>
        <taxon>Bacteria</taxon>
        <taxon>Bacillati</taxon>
        <taxon>Actinomycetota</taxon>
        <taxon>Actinomycetes</taxon>
        <taxon>Streptosporangiales</taxon>
        <taxon>Treboniaceae</taxon>
        <taxon>Trebonia</taxon>
    </lineage>
</organism>
<keyword evidence="5" id="KW-1185">Reference proteome</keyword>
<dbReference type="OrthoDB" id="505641at2"/>
<sequence>MLTGMNDQTSRRAFLGLAAAGVAGSVSACSGAARSAGGRPAAATARPWRKPVPENKLPGTADWVIHHLGAEHEIEGYAGLASVRAGEQVPLFVSTTARSFTVTAYRLGWYQGLGARRLWGSKTIRGGAQKAATVSGATKTVATAWEPLLHIPTDDWPAGAYLLKLHASSGAQRYVPVTVRSESCAGKVVLKNCVQTWQAYNTWGGYDLYKGPNGAYADRSLVVSLDRPYGDNGANMFLTYERNVIKLAEHLTIEPGGLDLAYVTSMDIAADPHLLDGASALISMGHDEYWTPQERTHVTAARNKGVNLAFFGANALFRRTRLESSTLGAARQVVCYKTDYTADPEYHKDPTEVTSDWREPPNSAPESSLIGTIYEGYPVDASFVVSAPKSWVYKGTGVPKGASFPHLVGVEYDRVDPAFPVERPIEVLSHSPLTCNGVASYGDSAYYTHKGGAGVYNSGTMRWVEAIYGDQPHGIGGSTPAFVRQVTTNVLHAFADGPAADKYKANDNLAAMSERTGSPINPGNLQ</sequence>
<evidence type="ECO:0000313" key="4">
    <source>
        <dbReference type="EMBL" id="TVZ05452.1"/>
    </source>
</evidence>
<reference evidence="4 5" key="1">
    <citation type="submission" date="2018-11" db="EMBL/GenBank/DDBJ databases">
        <title>Trebonia kvetii gen.nov., sp.nov., a novel acidophilic actinobacterium, and proposal of the new actinobacterial family Treboniaceae fam. nov.</title>
        <authorList>
            <person name="Rapoport D."/>
            <person name="Sagova-Mareckova M."/>
            <person name="Sedlacek I."/>
            <person name="Provaznik J."/>
            <person name="Kralova S."/>
            <person name="Pavlinic D."/>
            <person name="Benes V."/>
            <person name="Kopecky J."/>
        </authorList>
    </citation>
    <scope>NUCLEOTIDE SEQUENCE [LARGE SCALE GENOMIC DNA]</scope>
    <source>
        <strain evidence="4 5">15Tr583</strain>
    </source>
</reference>
<protein>
    <recommendedName>
        <fullName evidence="3">N,N-dimethylformamidase beta subunit-like C-terminal domain-containing protein</fullName>
    </recommendedName>
</protein>
<name>A0A6P2C219_9ACTN</name>
<dbReference type="AlphaFoldDB" id="A0A6P2C219"/>
<accession>A0A6P2C219</accession>
<feature type="signal peptide" evidence="2">
    <location>
        <begin position="1"/>
        <end position="28"/>
    </location>
</feature>
<evidence type="ECO:0000313" key="5">
    <source>
        <dbReference type="Proteomes" id="UP000460272"/>
    </source>
</evidence>
<comment type="caution">
    <text evidence="4">The sequence shown here is derived from an EMBL/GenBank/DDBJ whole genome shotgun (WGS) entry which is preliminary data.</text>
</comment>